<dbReference type="PROSITE" id="PS51353">
    <property type="entry name" value="ARSC"/>
    <property type="match status" value="1"/>
</dbReference>
<dbReference type="SUPFAM" id="SSF52833">
    <property type="entry name" value="Thioredoxin-like"/>
    <property type="match status" value="1"/>
</dbReference>
<keyword evidence="5" id="KW-1185">Reference proteome</keyword>
<dbReference type="InterPro" id="IPR006659">
    <property type="entry name" value="Arsenate_reductase"/>
</dbReference>
<dbReference type="InterPro" id="IPR036249">
    <property type="entry name" value="Thioredoxin-like_sf"/>
</dbReference>
<dbReference type="InterPro" id="IPR006660">
    <property type="entry name" value="Arsenate_reductase-like"/>
</dbReference>
<protein>
    <submittedName>
        <fullName evidence="4">Arsenate reductase</fullName>
    </submittedName>
</protein>
<comment type="caution">
    <text evidence="4">The sequence shown here is derived from an EMBL/GenBank/DDBJ whole genome shotgun (WGS) entry which is preliminary data.</text>
</comment>
<dbReference type="NCBIfam" id="TIGR00014">
    <property type="entry name" value="arsC"/>
    <property type="match status" value="1"/>
</dbReference>
<dbReference type="OrthoDB" id="9808142at2"/>
<dbReference type="EMBL" id="RBLG01000002">
    <property type="protein sequence ID" value="RKS52949.1"/>
    <property type="molecule type" value="Genomic_DNA"/>
</dbReference>
<dbReference type="Gene3D" id="3.40.30.10">
    <property type="entry name" value="Glutaredoxin"/>
    <property type="match status" value="1"/>
</dbReference>
<dbReference type="PANTHER" id="PTHR30041">
    <property type="entry name" value="ARSENATE REDUCTASE"/>
    <property type="match status" value="1"/>
</dbReference>
<comment type="similarity">
    <text evidence="1 3">Belongs to the ArsC family.</text>
</comment>
<dbReference type="GO" id="GO:0008794">
    <property type="term" value="F:arsenate reductase (glutaredoxin) activity"/>
    <property type="evidence" value="ECO:0007669"/>
    <property type="project" value="InterPro"/>
</dbReference>
<dbReference type="Pfam" id="PF03960">
    <property type="entry name" value="ArsC"/>
    <property type="match status" value="1"/>
</dbReference>
<evidence type="ECO:0000256" key="3">
    <source>
        <dbReference type="PROSITE-ProRule" id="PRU01282"/>
    </source>
</evidence>
<proteinExistence type="inferred from homology"/>
<organism evidence="4 5">
    <name type="scientific">Gillisia mitskevichiae</name>
    <dbReference type="NCBI Taxonomy" id="270921"/>
    <lineage>
        <taxon>Bacteria</taxon>
        <taxon>Pseudomonadati</taxon>
        <taxon>Bacteroidota</taxon>
        <taxon>Flavobacteriia</taxon>
        <taxon>Flavobacteriales</taxon>
        <taxon>Flavobacteriaceae</taxon>
        <taxon>Gillisia</taxon>
    </lineage>
</organism>
<evidence type="ECO:0000313" key="5">
    <source>
        <dbReference type="Proteomes" id="UP000276282"/>
    </source>
</evidence>
<evidence type="ECO:0000256" key="1">
    <source>
        <dbReference type="ARBA" id="ARBA00007198"/>
    </source>
</evidence>
<evidence type="ECO:0000256" key="2">
    <source>
        <dbReference type="ARBA" id="ARBA00023002"/>
    </source>
</evidence>
<sequence length="114" mass="13183">MITVYHNPRCSKSREGLALVQSSGKEFYVREYLKTPLSENELEELIGKLGMSPIELVRENEEIWKKEFKNKELTSEDIMLALTKYPKLIERPIVEDEERAVVGRPSSKISELLS</sequence>
<dbReference type="RefSeq" id="WP_121344990.1">
    <property type="nucleotide sequence ID" value="NZ_RBLG01000002.1"/>
</dbReference>
<dbReference type="CDD" id="cd03034">
    <property type="entry name" value="ArsC_ArsC"/>
    <property type="match status" value="1"/>
</dbReference>
<name>A0A495PW36_9FLAO</name>
<reference evidence="4 5" key="1">
    <citation type="submission" date="2018-10" db="EMBL/GenBank/DDBJ databases">
        <title>Genomic Encyclopedia of Archaeal and Bacterial Type Strains, Phase II (KMG-II): from individual species to whole genera.</title>
        <authorList>
            <person name="Goeker M."/>
        </authorList>
    </citation>
    <scope>NUCLEOTIDE SEQUENCE [LARGE SCALE GENOMIC DNA]</scope>
    <source>
        <strain evidence="4 5">DSM 19839</strain>
    </source>
</reference>
<evidence type="ECO:0000313" key="4">
    <source>
        <dbReference type="EMBL" id="RKS52949.1"/>
    </source>
</evidence>
<gene>
    <name evidence="4" type="ORF">BC962_1194</name>
</gene>
<dbReference type="PANTHER" id="PTHR30041:SF4">
    <property type="entry name" value="ARSENATE REDUCTASE"/>
    <property type="match status" value="1"/>
</dbReference>
<keyword evidence="2" id="KW-0560">Oxidoreductase</keyword>
<dbReference type="Proteomes" id="UP000276282">
    <property type="component" value="Unassembled WGS sequence"/>
</dbReference>
<dbReference type="AlphaFoldDB" id="A0A495PW36"/>
<accession>A0A495PW36</accession>